<evidence type="ECO:0000313" key="2">
    <source>
        <dbReference type="Proteomes" id="UP001596020"/>
    </source>
</evidence>
<dbReference type="RefSeq" id="WP_380078142.1">
    <property type="nucleotide sequence ID" value="NZ_JBHSGO010000117.1"/>
</dbReference>
<organism evidence="1 2">
    <name type="scientific">Falsiporphyromonas endometrii</name>
    <dbReference type="NCBI Taxonomy" id="1387297"/>
    <lineage>
        <taxon>Bacteria</taxon>
        <taxon>Pseudomonadati</taxon>
        <taxon>Bacteroidota</taxon>
        <taxon>Bacteroidia</taxon>
        <taxon>Bacteroidales</taxon>
        <taxon>Porphyromonadaceae</taxon>
        <taxon>Falsiporphyromonas</taxon>
    </lineage>
</organism>
<evidence type="ECO:0000313" key="1">
    <source>
        <dbReference type="EMBL" id="MFC4665742.1"/>
    </source>
</evidence>
<dbReference type="Proteomes" id="UP001596020">
    <property type="component" value="Unassembled WGS sequence"/>
</dbReference>
<reference evidence="2" key="1">
    <citation type="journal article" date="2019" name="Int. J. Syst. Evol. Microbiol.">
        <title>The Global Catalogue of Microorganisms (GCM) 10K type strain sequencing project: providing services to taxonomists for standard genome sequencing and annotation.</title>
        <authorList>
            <consortium name="The Broad Institute Genomics Platform"/>
            <consortium name="The Broad Institute Genome Sequencing Center for Infectious Disease"/>
            <person name="Wu L."/>
            <person name="Ma J."/>
        </authorList>
    </citation>
    <scope>NUCLEOTIDE SEQUENCE [LARGE SCALE GENOMIC DNA]</scope>
    <source>
        <strain evidence="2">CGMCC 4.7357</strain>
    </source>
</reference>
<gene>
    <name evidence="1" type="ORF">ACFO3G_03835</name>
</gene>
<sequence>MEISILLITLLIILSLGGVFLFGCDICLIKENQIDALLSINYELKDAPFQWAVKLVSRIFYMLNDVTVVIAQKTTQTTLNQPQNLKFEG</sequence>
<proteinExistence type="predicted"/>
<dbReference type="EMBL" id="JBHSGO010000117">
    <property type="protein sequence ID" value="MFC4665742.1"/>
    <property type="molecule type" value="Genomic_DNA"/>
</dbReference>
<keyword evidence="2" id="KW-1185">Reference proteome</keyword>
<comment type="caution">
    <text evidence="1">The sequence shown here is derived from an EMBL/GenBank/DDBJ whole genome shotgun (WGS) entry which is preliminary data.</text>
</comment>
<accession>A0ABV9K6G3</accession>
<name>A0ABV9K6G3_9PORP</name>
<protein>
    <submittedName>
        <fullName evidence="1">Uncharacterized protein</fullName>
    </submittedName>
</protein>